<reference evidence="1" key="1">
    <citation type="submission" date="2021-06" db="EMBL/GenBank/DDBJ databases">
        <title>Genome Sequence of Mortierella hyaline Strain SCG-10, a Cold-Adapted, Nitrate-Reducing Fungus Isolated from Soil in Minnesota, USA.</title>
        <authorList>
            <person name="Aldossari N."/>
        </authorList>
    </citation>
    <scope>NUCLEOTIDE SEQUENCE</scope>
    <source>
        <strain evidence="1">SCG-10</strain>
    </source>
</reference>
<dbReference type="AlphaFoldDB" id="A0A9P7XN33"/>
<keyword evidence="2" id="KW-1185">Reference proteome</keyword>
<evidence type="ECO:0000313" key="2">
    <source>
        <dbReference type="Proteomes" id="UP000707451"/>
    </source>
</evidence>
<protein>
    <submittedName>
        <fullName evidence="1">Uncharacterized protein</fullName>
    </submittedName>
</protein>
<gene>
    <name evidence="1" type="ORF">KI688_004748</name>
</gene>
<name>A0A9P7XN33_9FUNG</name>
<evidence type="ECO:0000313" key="1">
    <source>
        <dbReference type="EMBL" id="KAG9063148.1"/>
    </source>
</evidence>
<comment type="caution">
    <text evidence="1">The sequence shown here is derived from an EMBL/GenBank/DDBJ whole genome shotgun (WGS) entry which is preliminary data.</text>
</comment>
<accession>A0A9P7XN33</accession>
<proteinExistence type="predicted"/>
<dbReference type="EMBL" id="JAHRHY010000017">
    <property type="protein sequence ID" value="KAG9063148.1"/>
    <property type="molecule type" value="Genomic_DNA"/>
</dbReference>
<dbReference type="Proteomes" id="UP000707451">
    <property type="component" value="Unassembled WGS sequence"/>
</dbReference>
<organism evidence="1 2">
    <name type="scientific">Linnemannia hyalina</name>
    <dbReference type="NCBI Taxonomy" id="64524"/>
    <lineage>
        <taxon>Eukaryota</taxon>
        <taxon>Fungi</taxon>
        <taxon>Fungi incertae sedis</taxon>
        <taxon>Mucoromycota</taxon>
        <taxon>Mortierellomycotina</taxon>
        <taxon>Mortierellomycetes</taxon>
        <taxon>Mortierellales</taxon>
        <taxon>Mortierellaceae</taxon>
        <taxon>Linnemannia</taxon>
    </lineage>
</organism>
<dbReference type="OrthoDB" id="2433906at2759"/>
<sequence>MVQSCPAYYPSVSQRAVPQPACKHRRWVEDQKEIVPQGAQTTIEDLESELPPLRGKDTSVVEYLKVLEQHHDRPGDFCNVDDMRFKRHG</sequence>